<feature type="domain" description="C2H2-type" evidence="10">
    <location>
        <begin position="89"/>
        <end position="119"/>
    </location>
</feature>
<evidence type="ECO:0000259" key="10">
    <source>
        <dbReference type="PROSITE" id="PS50157"/>
    </source>
</evidence>
<feature type="domain" description="C2H2-type" evidence="10">
    <location>
        <begin position="185"/>
        <end position="224"/>
    </location>
</feature>
<feature type="domain" description="C2H2-type" evidence="10">
    <location>
        <begin position="154"/>
        <end position="184"/>
    </location>
</feature>
<gene>
    <name evidence="11" type="ORF">LTR97_007569</name>
</gene>
<keyword evidence="6" id="KW-0804">Transcription</keyword>
<evidence type="ECO:0000256" key="5">
    <source>
        <dbReference type="ARBA" id="ARBA00023015"/>
    </source>
</evidence>
<evidence type="ECO:0000256" key="4">
    <source>
        <dbReference type="ARBA" id="ARBA00022833"/>
    </source>
</evidence>
<dbReference type="InterPro" id="IPR051061">
    <property type="entry name" value="Zinc_finger_trans_reg"/>
</dbReference>
<dbReference type="PROSITE" id="PS50157">
    <property type="entry name" value="ZINC_FINGER_C2H2_2"/>
    <property type="match status" value="7"/>
</dbReference>
<evidence type="ECO:0000256" key="8">
    <source>
        <dbReference type="PROSITE-ProRule" id="PRU00042"/>
    </source>
</evidence>
<reference evidence="11" key="1">
    <citation type="submission" date="2023-08" db="EMBL/GenBank/DDBJ databases">
        <title>Black Yeasts Isolated from many extreme environments.</title>
        <authorList>
            <person name="Coleine C."/>
            <person name="Stajich J.E."/>
            <person name="Selbmann L."/>
        </authorList>
    </citation>
    <scope>NUCLEOTIDE SEQUENCE</scope>
    <source>
        <strain evidence="11">CCFEE 5810</strain>
    </source>
</reference>
<accession>A0AAN7ZMV5</accession>
<feature type="domain" description="C2H2-type" evidence="10">
    <location>
        <begin position="120"/>
        <end position="153"/>
    </location>
</feature>
<evidence type="ECO:0000256" key="9">
    <source>
        <dbReference type="SAM" id="MobiDB-lite"/>
    </source>
</evidence>
<dbReference type="PROSITE" id="PS00028">
    <property type="entry name" value="ZINC_FINGER_C2H2_1"/>
    <property type="match status" value="6"/>
</dbReference>
<keyword evidence="3 8" id="KW-0863">Zinc-finger</keyword>
<evidence type="ECO:0000313" key="11">
    <source>
        <dbReference type="EMBL" id="KAK5697431.1"/>
    </source>
</evidence>
<evidence type="ECO:0000256" key="3">
    <source>
        <dbReference type="ARBA" id="ARBA00022771"/>
    </source>
</evidence>
<evidence type="ECO:0000313" key="12">
    <source>
        <dbReference type="Proteomes" id="UP001310594"/>
    </source>
</evidence>
<proteinExistence type="predicted"/>
<dbReference type="Gene3D" id="3.30.160.60">
    <property type="entry name" value="Classic Zinc Finger"/>
    <property type="match status" value="7"/>
</dbReference>
<feature type="domain" description="C2H2-type" evidence="10">
    <location>
        <begin position="339"/>
        <end position="369"/>
    </location>
</feature>
<dbReference type="GO" id="GO:0005634">
    <property type="term" value="C:nucleus"/>
    <property type="evidence" value="ECO:0007669"/>
    <property type="project" value="UniProtKB-SubCell"/>
</dbReference>
<name>A0AAN7ZMV5_9PEZI</name>
<organism evidence="11 12">
    <name type="scientific">Elasticomyces elasticus</name>
    <dbReference type="NCBI Taxonomy" id="574655"/>
    <lineage>
        <taxon>Eukaryota</taxon>
        <taxon>Fungi</taxon>
        <taxon>Dikarya</taxon>
        <taxon>Ascomycota</taxon>
        <taxon>Pezizomycotina</taxon>
        <taxon>Dothideomycetes</taxon>
        <taxon>Dothideomycetidae</taxon>
        <taxon>Mycosphaerellales</taxon>
        <taxon>Teratosphaeriaceae</taxon>
        <taxon>Elasticomyces</taxon>
    </lineage>
</organism>
<dbReference type="AlphaFoldDB" id="A0AAN7ZMV5"/>
<dbReference type="InterPro" id="IPR036236">
    <property type="entry name" value="Znf_C2H2_sf"/>
</dbReference>
<keyword evidence="7" id="KW-0539">Nucleus</keyword>
<protein>
    <recommendedName>
        <fullName evidence="10">C2H2-type domain-containing protein</fullName>
    </recommendedName>
</protein>
<dbReference type="InterPro" id="IPR013087">
    <property type="entry name" value="Znf_C2H2_type"/>
</dbReference>
<keyword evidence="2" id="KW-0479">Metal-binding</keyword>
<evidence type="ECO:0000256" key="2">
    <source>
        <dbReference type="ARBA" id="ARBA00022723"/>
    </source>
</evidence>
<keyword evidence="5" id="KW-0805">Transcription regulation</keyword>
<sequence length="464" mass="51841">MAAKRKGAVFGEVSASKRVRQEEDDHSTPASIAPSFAFTEEASIAETSATSTSKRPKKYLCEEPGCGKAFDRPARLEIHSRSHTNERPFVCDEDECGKTFTRAEHLTRHKKDKHSDDRNHVCKFSAGGGECGKSFTTATRLRRHVAAHESKDETTCSHPGCGKVFRKQETLQRHIKTDHLHEKPFVCTHVEFDVEGQEVQCGQAFAKADGLKNHEAREHSGARYFCEMCSGPDHNHDFAKTDEMTFDMDALMLEYAQDNPEPTFEELNDNVFADLDAPMITTNTTDSRVGFPTYADLQLHIRTIHPPTCMDCGKQCTSNRALKAHREIEHSDLSERQTHLCTWPNCGRGFTKAGNLKVHVQGVHMKARPFVCGETGCGKGFGTKANLEEHLKTQHLGLPGKAKPSRVRRREVKDEVEREFGAINALTGHDFVPGYEGYGVPEGYEEYSGMVLDPRLEDGYVGDV</sequence>
<dbReference type="GO" id="GO:0008270">
    <property type="term" value="F:zinc ion binding"/>
    <property type="evidence" value="ECO:0007669"/>
    <property type="project" value="UniProtKB-KW"/>
</dbReference>
<dbReference type="GO" id="GO:0006357">
    <property type="term" value="P:regulation of transcription by RNA polymerase II"/>
    <property type="evidence" value="ECO:0007669"/>
    <property type="project" value="TreeGrafter"/>
</dbReference>
<dbReference type="PANTHER" id="PTHR46179">
    <property type="entry name" value="ZINC FINGER PROTEIN"/>
    <property type="match status" value="1"/>
</dbReference>
<dbReference type="SMART" id="SM00355">
    <property type="entry name" value="ZnF_C2H2"/>
    <property type="match status" value="8"/>
</dbReference>
<dbReference type="PANTHER" id="PTHR46179:SF13">
    <property type="entry name" value="C2H2-TYPE DOMAIN-CONTAINING PROTEIN"/>
    <property type="match status" value="1"/>
</dbReference>
<dbReference type="FunFam" id="3.30.160.60:FF:000446">
    <property type="entry name" value="Zinc finger protein"/>
    <property type="match status" value="1"/>
</dbReference>
<feature type="domain" description="C2H2-type" evidence="10">
    <location>
        <begin position="370"/>
        <end position="400"/>
    </location>
</feature>
<keyword evidence="4" id="KW-0862">Zinc</keyword>
<dbReference type="EMBL" id="JAVRQU010000011">
    <property type="protein sequence ID" value="KAK5697431.1"/>
    <property type="molecule type" value="Genomic_DNA"/>
</dbReference>
<comment type="subcellular location">
    <subcellularLocation>
        <location evidence="1">Nucleus</location>
    </subcellularLocation>
</comment>
<evidence type="ECO:0000256" key="6">
    <source>
        <dbReference type="ARBA" id="ARBA00023163"/>
    </source>
</evidence>
<feature type="region of interest" description="Disordered" evidence="9">
    <location>
        <begin position="1"/>
        <end position="36"/>
    </location>
</feature>
<dbReference type="SUPFAM" id="SSF57667">
    <property type="entry name" value="beta-beta-alpha zinc fingers"/>
    <property type="match status" value="3"/>
</dbReference>
<dbReference type="Pfam" id="PF00096">
    <property type="entry name" value="zf-C2H2"/>
    <property type="match status" value="5"/>
</dbReference>
<feature type="domain" description="C2H2-type" evidence="10">
    <location>
        <begin position="59"/>
        <end position="88"/>
    </location>
</feature>
<evidence type="ECO:0000256" key="7">
    <source>
        <dbReference type="ARBA" id="ARBA00023242"/>
    </source>
</evidence>
<dbReference type="Proteomes" id="UP001310594">
    <property type="component" value="Unassembled WGS sequence"/>
</dbReference>
<evidence type="ECO:0000256" key="1">
    <source>
        <dbReference type="ARBA" id="ARBA00004123"/>
    </source>
</evidence>
<comment type="caution">
    <text evidence="11">The sequence shown here is derived from an EMBL/GenBank/DDBJ whole genome shotgun (WGS) entry which is preliminary data.</text>
</comment>